<dbReference type="AlphaFoldDB" id="A0A813MIN2"/>
<evidence type="ECO:0000313" key="1">
    <source>
        <dbReference type="EMBL" id="CAF0722091.1"/>
    </source>
</evidence>
<organism evidence="1 2">
    <name type="scientific">Adineta ricciae</name>
    <name type="common">Rotifer</name>
    <dbReference type="NCBI Taxonomy" id="249248"/>
    <lineage>
        <taxon>Eukaryota</taxon>
        <taxon>Metazoa</taxon>
        <taxon>Spiralia</taxon>
        <taxon>Gnathifera</taxon>
        <taxon>Rotifera</taxon>
        <taxon>Eurotatoria</taxon>
        <taxon>Bdelloidea</taxon>
        <taxon>Adinetida</taxon>
        <taxon>Adinetidae</taxon>
        <taxon>Adineta</taxon>
    </lineage>
</organism>
<protein>
    <submittedName>
        <fullName evidence="1">Uncharacterized protein</fullName>
    </submittedName>
</protein>
<proteinExistence type="predicted"/>
<dbReference type="OrthoDB" id="9993824at2759"/>
<gene>
    <name evidence="1" type="ORF">EDS130_LOCUS350</name>
</gene>
<sequence length="156" mass="18176">MLTRCRLVLLISPVLIAIIVYPVSFDGKQVASIDAPIETTFDVFIKNLWKFHPFIVDVKELKKINETCSYYEILDQIPLFPSMNISLPAPYYVEMNVDRKTFCLTSSIWTSFYTMHAYHQCCMHTNTLKPSTTIITDQFTGKSWMIFQNFINKDKI</sequence>
<dbReference type="Proteomes" id="UP000663852">
    <property type="component" value="Unassembled WGS sequence"/>
</dbReference>
<dbReference type="EMBL" id="CAJNOJ010000001">
    <property type="protein sequence ID" value="CAF0722091.1"/>
    <property type="molecule type" value="Genomic_DNA"/>
</dbReference>
<evidence type="ECO:0000313" key="2">
    <source>
        <dbReference type="Proteomes" id="UP000663852"/>
    </source>
</evidence>
<accession>A0A813MIN2</accession>
<reference evidence="1" key="1">
    <citation type="submission" date="2021-02" db="EMBL/GenBank/DDBJ databases">
        <authorList>
            <person name="Nowell W R."/>
        </authorList>
    </citation>
    <scope>NUCLEOTIDE SEQUENCE</scope>
</reference>
<name>A0A813MIN2_ADIRI</name>
<comment type="caution">
    <text evidence="1">The sequence shown here is derived from an EMBL/GenBank/DDBJ whole genome shotgun (WGS) entry which is preliminary data.</text>
</comment>